<dbReference type="Proteomes" id="UP000006729">
    <property type="component" value="Chromosome 11"/>
</dbReference>
<feature type="compositionally biased region" description="Low complexity" evidence="1">
    <location>
        <begin position="74"/>
        <end position="84"/>
    </location>
</feature>
<dbReference type="AlphaFoldDB" id="B9I180"/>
<organism evidence="2 3">
    <name type="scientific">Populus trichocarpa</name>
    <name type="common">Western balsam poplar</name>
    <name type="synonym">Populus balsamifera subsp. trichocarpa</name>
    <dbReference type="NCBI Taxonomy" id="3694"/>
    <lineage>
        <taxon>Eukaryota</taxon>
        <taxon>Viridiplantae</taxon>
        <taxon>Streptophyta</taxon>
        <taxon>Embryophyta</taxon>
        <taxon>Tracheophyta</taxon>
        <taxon>Spermatophyta</taxon>
        <taxon>Magnoliopsida</taxon>
        <taxon>eudicotyledons</taxon>
        <taxon>Gunneridae</taxon>
        <taxon>Pentapetalae</taxon>
        <taxon>rosids</taxon>
        <taxon>fabids</taxon>
        <taxon>Malpighiales</taxon>
        <taxon>Salicaceae</taxon>
        <taxon>Saliceae</taxon>
        <taxon>Populus</taxon>
    </lineage>
</organism>
<feature type="region of interest" description="Disordered" evidence="1">
    <location>
        <begin position="59"/>
        <end position="84"/>
    </location>
</feature>
<dbReference type="HOGENOM" id="CLU_1311981_0_0_1"/>
<name>B9I180_POPTR</name>
<evidence type="ECO:0000256" key="1">
    <source>
        <dbReference type="SAM" id="MobiDB-lite"/>
    </source>
</evidence>
<evidence type="ECO:0000313" key="3">
    <source>
        <dbReference type="Proteomes" id="UP000006729"/>
    </source>
</evidence>
<dbReference type="InParanoid" id="B9I180"/>
<protein>
    <submittedName>
        <fullName evidence="2">Uncharacterized protein</fullName>
    </submittedName>
</protein>
<reference evidence="2 3" key="1">
    <citation type="journal article" date="2006" name="Science">
        <title>The genome of black cottonwood, Populus trichocarpa (Torr. &amp; Gray).</title>
        <authorList>
            <person name="Tuskan G.A."/>
            <person name="Difazio S."/>
            <person name="Jansson S."/>
            <person name="Bohlmann J."/>
            <person name="Grigoriev I."/>
            <person name="Hellsten U."/>
            <person name="Putnam N."/>
            <person name="Ralph S."/>
            <person name="Rombauts S."/>
            <person name="Salamov A."/>
            <person name="Schein J."/>
            <person name="Sterck L."/>
            <person name="Aerts A."/>
            <person name="Bhalerao R.R."/>
            <person name="Bhalerao R.P."/>
            <person name="Blaudez D."/>
            <person name="Boerjan W."/>
            <person name="Brun A."/>
            <person name="Brunner A."/>
            <person name="Busov V."/>
            <person name="Campbell M."/>
            <person name="Carlson J."/>
            <person name="Chalot M."/>
            <person name="Chapman J."/>
            <person name="Chen G.L."/>
            <person name="Cooper D."/>
            <person name="Coutinho P.M."/>
            <person name="Couturier J."/>
            <person name="Covert S."/>
            <person name="Cronk Q."/>
            <person name="Cunningham R."/>
            <person name="Davis J."/>
            <person name="Degroeve S."/>
            <person name="Dejardin A."/>
            <person name="Depamphilis C."/>
            <person name="Detter J."/>
            <person name="Dirks B."/>
            <person name="Dubchak I."/>
            <person name="Duplessis S."/>
            <person name="Ehlting J."/>
            <person name="Ellis B."/>
            <person name="Gendler K."/>
            <person name="Goodstein D."/>
            <person name="Gribskov M."/>
            <person name="Grimwood J."/>
            <person name="Groover A."/>
            <person name="Gunter L."/>
            <person name="Hamberger B."/>
            <person name="Heinze B."/>
            <person name="Helariutta Y."/>
            <person name="Henrissat B."/>
            <person name="Holligan D."/>
            <person name="Holt R."/>
            <person name="Huang W."/>
            <person name="Islam-Faridi N."/>
            <person name="Jones S."/>
            <person name="Jones-Rhoades M."/>
            <person name="Jorgensen R."/>
            <person name="Joshi C."/>
            <person name="Kangasjarvi J."/>
            <person name="Karlsson J."/>
            <person name="Kelleher C."/>
            <person name="Kirkpatrick R."/>
            <person name="Kirst M."/>
            <person name="Kohler A."/>
            <person name="Kalluri U."/>
            <person name="Larimer F."/>
            <person name="Leebens-Mack J."/>
            <person name="Leple J.C."/>
            <person name="Locascio P."/>
            <person name="Lou Y."/>
            <person name="Lucas S."/>
            <person name="Martin F."/>
            <person name="Montanini B."/>
            <person name="Napoli C."/>
            <person name="Nelson D.R."/>
            <person name="Nelson C."/>
            <person name="Nieminen K."/>
            <person name="Nilsson O."/>
            <person name="Pereda V."/>
            <person name="Peter G."/>
            <person name="Philippe R."/>
            <person name="Pilate G."/>
            <person name="Poliakov A."/>
            <person name="Razumovskaya J."/>
            <person name="Richardson P."/>
            <person name="Rinaldi C."/>
            <person name="Ritland K."/>
            <person name="Rouze P."/>
            <person name="Ryaboy D."/>
            <person name="Schmutz J."/>
            <person name="Schrader J."/>
            <person name="Segerman B."/>
            <person name="Shin H."/>
            <person name="Siddiqui A."/>
            <person name="Sterky F."/>
            <person name="Terry A."/>
            <person name="Tsai C.J."/>
            <person name="Uberbacher E."/>
            <person name="Unneberg P."/>
            <person name="Vahala J."/>
            <person name="Wall K."/>
            <person name="Wessler S."/>
            <person name="Yang G."/>
            <person name="Yin T."/>
            <person name="Douglas C."/>
            <person name="Marra M."/>
            <person name="Sandberg G."/>
            <person name="Van de Peer Y."/>
            <person name="Rokhsar D."/>
        </authorList>
    </citation>
    <scope>NUCLEOTIDE SEQUENCE [LARGE SCALE GENOMIC DNA]</scope>
    <source>
        <strain evidence="3">cv. Nisqually</strain>
    </source>
</reference>
<proteinExistence type="predicted"/>
<gene>
    <name evidence="2" type="ORF">POPTR_011G090000</name>
</gene>
<accession>B9I180</accession>
<evidence type="ECO:0000313" key="2">
    <source>
        <dbReference type="EMBL" id="PNT12519.1"/>
    </source>
</evidence>
<keyword evidence="3" id="KW-1185">Reference proteome</keyword>
<dbReference type="EMBL" id="CM009300">
    <property type="protein sequence ID" value="PNT12519.1"/>
    <property type="molecule type" value="Genomic_DNA"/>
</dbReference>
<sequence length="210" mass="23126">MSYEGDSAGKACACQEIVEEVADTKVHSCEVNNKPHLILNEKRMCVALVLALTEVNNKEEEEEEKEISTRSIEESMSVSRRGSSSFDVSGIVTEKEIEYDTINMDGHIIHEDFVLEEAMVKAKTPSQIKARGNYTSLARGQTYLTLIEIIMSVVVASKRKRVSTPVDTSVLTSFVEALLVMMIFLSLPLTLAKEAITIGTSAQGIHVEAE</sequence>